<dbReference type="Gene3D" id="1.20.120.160">
    <property type="entry name" value="HPT domain"/>
    <property type="match status" value="1"/>
</dbReference>
<dbReference type="InterPro" id="IPR004358">
    <property type="entry name" value="Sig_transdc_His_kin-like_C"/>
</dbReference>
<evidence type="ECO:0000256" key="7">
    <source>
        <dbReference type="ARBA" id="ARBA00022741"/>
    </source>
</evidence>
<feature type="transmembrane region" description="Helical" evidence="14">
    <location>
        <begin position="161"/>
        <end position="178"/>
    </location>
</feature>
<dbReference type="PROSITE" id="PS50110">
    <property type="entry name" value="RESPONSE_REGULATORY"/>
    <property type="match status" value="1"/>
</dbReference>
<dbReference type="EMBL" id="FOSK01000003">
    <property type="protein sequence ID" value="SFK25964.1"/>
    <property type="molecule type" value="Genomic_DNA"/>
</dbReference>
<keyword evidence="18" id="KW-0808">Transferase</keyword>
<dbReference type="InterPro" id="IPR005467">
    <property type="entry name" value="His_kinase_dom"/>
</dbReference>
<dbReference type="Proteomes" id="UP000199598">
    <property type="component" value="Unassembled WGS sequence"/>
</dbReference>
<evidence type="ECO:0000256" key="14">
    <source>
        <dbReference type="SAM" id="Phobius"/>
    </source>
</evidence>
<dbReference type="Gene3D" id="1.10.287.130">
    <property type="match status" value="1"/>
</dbReference>
<keyword evidence="8" id="KW-0067">ATP-binding</keyword>
<dbReference type="InterPro" id="IPR003661">
    <property type="entry name" value="HisK_dim/P_dom"/>
</dbReference>
<dbReference type="CDD" id="cd17546">
    <property type="entry name" value="REC_hyHK_CKI1_RcsC-like"/>
    <property type="match status" value="1"/>
</dbReference>
<dbReference type="InterPro" id="IPR036641">
    <property type="entry name" value="HPT_dom_sf"/>
</dbReference>
<evidence type="ECO:0000256" key="9">
    <source>
        <dbReference type="ARBA" id="ARBA00022989"/>
    </source>
</evidence>
<dbReference type="Pfam" id="PF02518">
    <property type="entry name" value="HATPase_c"/>
    <property type="match status" value="1"/>
</dbReference>
<reference evidence="18 19" key="1">
    <citation type="submission" date="2016-10" db="EMBL/GenBank/DDBJ databases">
        <authorList>
            <person name="Varghese N."/>
            <person name="Submissions S."/>
        </authorList>
    </citation>
    <scope>NUCLEOTIDE SEQUENCE [LARGE SCALE GENOMIC DNA]</scope>
    <source>
        <strain evidence="18 19">DSM 16392</strain>
    </source>
</reference>
<dbReference type="PROSITE" id="PS50894">
    <property type="entry name" value="HPT"/>
    <property type="match status" value="1"/>
</dbReference>
<evidence type="ECO:0000256" key="3">
    <source>
        <dbReference type="ARBA" id="ARBA00012438"/>
    </source>
</evidence>
<dbReference type="Gene3D" id="3.40.50.2300">
    <property type="match status" value="1"/>
</dbReference>
<evidence type="ECO:0000256" key="13">
    <source>
        <dbReference type="PROSITE-ProRule" id="PRU00169"/>
    </source>
</evidence>
<dbReference type="SUPFAM" id="SSF55874">
    <property type="entry name" value="ATPase domain of HSP90 chaperone/DNA topoisomerase II/histidine kinase"/>
    <property type="match status" value="1"/>
</dbReference>
<proteinExistence type="predicted"/>
<accession>A0A1I3Y295</accession>
<evidence type="ECO:0000256" key="6">
    <source>
        <dbReference type="ARBA" id="ARBA00022692"/>
    </source>
</evidence>
<dbReference type="EC" id="2.7.13.3" evidence="3"/>
<dbReference type="SMART" id="SM00448">
    <property type="entry name" value="REC"/>
    <property type="match status" value="1"/>
</dbReference>
<comment type="subcellular location">
    <subcellularLocation>
        <location evidence="2">Cell membrane</location>
        <topology evidence="2">Multi-pass membrane protein</topology>
    </subcellularLocation>
</comment>
<dbReference type="SMART" id="SM00388">
    <property type="entry name" value="HisKA"/>
    <property type="match status" value="1"/>
</dbReference>
<evidence type="ECO:0000256" key="11">
    <source>
        <dbReference type="ARBA" id="ARBA00023136"/>
    </source>
</evidence>
<feature type="transmembrane region" description="Helical" evidence="14">
    <location>
        <begin position="136"/>
        <end position="154"/>
    </location>
</feature>
<keyword evidence="4" id="KW-1003">Cell membrane</keyword>
<dbReference type="RefSeq" id="WP_093518386.1">
    <property type="nucleotide sequence ID" value="NZ_FOSK01000003.1"/>
</dbReference>
<dbReference type="GO" id="GO:0016301">
    <property type="term" value="F:kinase activity"/>
    <property type="evidence" value="ECO:0007669"/>
    <property type="project" value="UniProtKB-KW"/>
</dbReference>
<feature type="domain" description="Response regulatory" evidence="16">
    <location>
        <begin position="587"/>
        <end position="704"/>
    </location>
</feature>
<evidence type="ECO:0000259" key="15">
    <source>
        <dbReference type="PROSITE" id="PS50109"/>
    </source>
</evidence>
<dbReference type="InterPro" id="IPR036097">
    <property type="entry name" value="HisK_dim/P_sf"/>
</dbReference>
<feature type="transmembrane region" description="Helical" evidence="14">
    <location>
        <begin position="61"/>
        <end position="83"/>
    </location>
</feature>
<feature type="transmembrane region" description="Helical" evidence="14">
    <location>
        <begin position="36"/>
        <end position="55"/>
    </location>
</feature>
<dbReference type="InterPro" id="IPR008207">
    <property type="entry name" value="Sig_transdc_His_kin_Hpt_dom"/>
</dbReference>
<dbReference type="Gene3D" id="3.30.565.10">
    <property type="entry name" value="Histidine kinase-like ATPase, C-terminal domain"/>
    <property type="match status" value="1"/>
</dbReference>
<evidence type="ECO:0000256" key="10">
    <source>
        <dbReference type="ARBA" id="ARBA00023012"/>
    </source>
</evidence>
<name>A0A1I3Y295_9HYPH</name>
<feature type="domain" description="HPt" evidence="17">
    <location>
        <begin position="753"/>
        <end position="846"/>
    </location>
</feature>
<dbReference type="PANTHER" id="PTHR45339:SF1">
    <property type="entry name" value="HYBRID SIGNAL TRANSDUCTION HISTIDINE KINASE J"/>
    <property type="match status" value="1"/>
</dbReference>
<dbReference type="PROSITE" id="PS50109">
    <property type="entry name" value="HIS_KIN"/>
    <property type="match status" value="1"/>
</dbReference>
<dbReference type="InterPro" id="IPR003594">
    <property type="entry name" value="HATPase_dom"/>
</dbReference>
<evidence type="ECO:0000313" key="18">
    <source>
        <dbReference type="EMBL" id="SFK25964.1"/>
    </source>
</evidence>
<dbReference type="CDD" id="cd16922">
    <property type="entry name" value="HATPase_EvgS-ArcB-TorS-like"/>
    <property type="match status" value="1"/>
</dbReference>
<dbReference type="SUPFAM" id="SSF47226">
    <property type="entry name" value="Histidine-containing phosphotransfer domain, HPT domain"/>
    <property type="match status" value="1"/>
</dbReference>
<keyword evidence="18" id="KW-0418">Kinase</keyword>
<dbReference type="Pfam" id="PF00512">
    <property type="entry name" value="HisKA"/>
    <property type="match status" value="1"/>
</dbReference>
<dbReference type="InterPro" id="IPR036890">
    <property type="entry name" value="HATPase_C_sf"/>
</dbReference>
<feature type="modified residue" description="Phosphohistidine" evidence="12">
    <location>
        <position position="792"/>
    </location>
</feature>
<comment type="catalytic activity">
    <reaction evidence="1">
        <text>ATP + protein L-histidine = ADP + protein N-phospho-L-histidine.</text>
        <dbReference type="EC" id="2.7.13.3"/>
    </reaction>
</comment>
<dbReference type="InterPro" id="IPR011006">
    <property type="entry name" value="CheY-like_superfamily"/>
</dbReference>
<keyword evidence="5 13" id="KW-0597">Phosphoprotein</keyword>
<keyword evidence="9 14" id="KW-1133">Transmembrane helix</keyword>
<dbReference type="PRINTS" id="PR00344">
    <property type="entry name" value="BCTRLSENSOR"/>
</dbReference>
<evidence type="ECO:0000256" key="12">
    <source>
        <dbReference type="PROSITE-ProRule" id="PRU00110"/>
    </source>
</evidence>
<evidence type="ECO:0000259" key="16">
    <source>
        <dbReference type="PROSITE" id="PS50110"/>
    </source>
</evidence>
<dbReference type="InterPro" id="IPR001789">
    <property type="entry name" value="Sig_transdc_resp-reg_receiver"/>
</dbReference>
<comment type="caution">
    <text evidence="18">The sequence shown here is derived from an EMBL/GenBank/DDBJ whole genome shotgun (WGS) entry which is preliminary data.</text>
</comment>
<evidence type="ECO:0000256" key="5">
    <source>
        <dbReference type="ARBA" id="ARBA00022553"/>
    </source>
</evidence>
<keyword evidence="6 14" id="KW-0812">Transmembrane</keyword>
<gene>
    <name evidence="18" type="ORF">SAMN04488518_103313</name>
</gene>
<organism evidence="18 19">
    <name type="scientific">Pseudovibrio ascidiaceicola</name>
    <dbReference type="NCBI Taxonomy" id="285279"/>
    <lineage>
        <taxon>Bacteria</taxon>
        <taxon>Pseudomonadati</taxon>
        <taxon>Pseudomonadota</taxon>
        <taxon>Alphaproteobacteria</taxon>
        <taxon>Hyphomicrobiales</taxon>
        <taxon>Stappiaceae</taxon>
        <taxon>Pseudovibrio</taxon>
    </lineage>
</organism>
<evidence type="ECO:0000256" key="4">
    <source>
        <dbReference type="ARBA" id="ARBA00022475"/>
    </source>
</evidence>
<dbReference type="PANTHER" id="PTHR45339">
    <property type="entry name" value="HYBRID SIGNAL TRANSDUCTION HISTIDINE KINASE J"/>
    <property type="match status" value="1"/>
</dbReference>
<dbReference type="SUPFAM" id="SSF52172">
    <property type="entry name" value="CheY-like"/>
    <property type="match status" value="1"/>
</dbReference>
<keyword evidence="19" id="KW-1185">Reference proteome</keyword>
<evidence type="ECO:0000256" key="1">
    <source>
        <dbReference type="ARBA" id="ARBA00000085"/>
    </source>
</evidence>
<evidence type="ECO:0000256" key="2">
    <source>
        <dbReference type="ARBA" id="ARBA00004651"/>
    </source>
</evidence>
<dbReference type="SUPFAM" id="SSF47384">
    <property type="entry name" value="Homodimeric domain of signal transducing histidine kinase"/>
    <property type="match status" value="1"/>
</dbReference>
<protein>
    <recommendedName>
        <fullName evidence="3">histidine kinase</fullName>
        <ecNumber evidence="3">2.7.13.3</ecNumber>
    </recommendedName>
</protein>
<evidence type="ECO:0000256" key="8">
    <source>
        <dbReference type="ARBA" id="ARBA00022840"/>
    </source>
</evidence>
<feature type="modified residue" description="4-aspartylphosphate" evidence="13">
    <location>
        <position position="636"/>
    </location>
</feature>
<feature type="transmembrane region" description="Helical" evidence="14">
    <location>
        <begin position="95"/>
        <end position="124"/>
    </location>
</feature>
<feature type="domain" description="Histidine kinase" evidence="15">
    <location>
        <begin position="205"/>
        <end position="426"/>
    </location>
</feature>
<evidence type="ECO:0000259" key="17">
    <source>
        <dbReference type="PROSITE" id="PS50894"/>
    </source>
</evidence>
<dbReference type="Pfam" id="PF01627">
    <property type="entry name" value="Hpt"/>
    <property type="match status" value="1"/>
</dbReference>
<dbReference type="CDD" id="cd00082">
    <property type="entry name" value="HisKA"/>
    <property type="match status" value="1"/>
</dbReference>
<sequence length="867" mass="94411">MNDNRKTKLQLLPLSGLKDLYKRIIQLGGGEGEMSLNRFMFTLLITPYLASNITFGSHENFQTNVIMTTFGVGSLVLLAHLLYSQNISSLRRVLAIFLDVGAVSAGLYVGGEYLSILFPIYLWVIFGNGFRFGLDYLALATIASVSGFAVVLTTPYWQGEFILGLGLLGCLVVVPLYASKLIRSMTAAQQAAETANRAKTQFLTAVSHELRTPLNAIIGMGDLIQDTQLDAEQRDMAKTIKYSGSSLLSMINGILDFSRIESGRMIVSQTVFDMNSILREVTQIVQGQARGKGLIISRYVDSNLPPLLVGDARHIREVLLNIAGNAVKFTEEGSVSIRAVCKETDGGEIRLQLEVKDTGIGISEDAQLRIFDRFTQADDSIVDRFGGTGLGLSIVREVVRAMGGEVFVTSQPGQGSTFTIELKVGRAVSDETVRLEVEDGAVAIVSKRKDLRDVCAASLLDCGIEHECFETVGSAFSALRQQTSSDGGKIVLFVGEDVLAATSDSLHYALKSTGHHHNVHLIPVYSAASEKECEDVFQPSIVSSIKVPVSTQAVAWALRAAGAEDAKSGMELKEELQAYFSRYIGLNILVAEDNKTNQRVIEKILQKGGHTCKLVSNGELALDELEENSYDLAIMDINMPVLNGIETIKLHRITELGQDRLPIIALTADASRAAARNVQEAGADACATKPIEPQKLLTLVDDVIAESGVYENITRKKIANSQVTSISEHPRFSSEVSSGIDYASLSQLRALGGLDFVIAVIEDYLKDTTQLHRDIKAAFEARDAELLRASAHALRSASVNLGATEVAKLSDDLENLPAPQILILGEDMLRKLSGKIKRDHENLSRYLQQLKQEGNNPINRLSTLDFS</sequence>
<dbReference type="SMART" id="SM00387">
    <property type="entry name" value="HATPase_c"/>
    <property type="match status" value="1"/>
</dbReference>
<dbReference type="Pfam" id="PF00072">
    <property type="entry name" value="Response_reg"/>
    <property type="match status" value="1"/>
</dbReference>
<keyword evidence="10" id="KW-0902">Two-component regulatory system</keyword>
<keyword evidence="11 14" id="KW-0472">Membrane</keyword>
<evidence type="ECO:0000313" key="19">
    <source>
        <dbReference type="Proteomes" id="UP000199598"/>
    </source>
</evidence>
<keyword evidence="7" id="KW-0547">Nucleotide-binding</keyword>